<dbReference type="OrthoDB" id="2973757at2"/>
<reference evidence="1 2" key="1">
    <citation type="submission" date="2017-04" db="EMBL/GenBank/DDBJ databases">
        <title>The whole genome sequencing and assembly of Halobacillus mangrovi strain.</title>
        <authorList>
            <person name="Lee S.-J."/>
            <person name="Park M.-K."/>
            <person name="Kim J.-Y."/>
            <person name="Lee Y.-J."/>
            <person name="Yi H."/>
            <person name="Bahn Y.-S."/>
            <person name="Kim J.F."/>
            <person name="Lee D.-W."/>
        </authorList>
    </citation>
    <scope>NUCLEOTIDE SEQUENCE [LARGE SCALE GENOMIC DNA]</scope>
    <source>
        <strain evidence="1 2">KTB 131</strain>
    </source>
</reference>
<evidence type="ECO:0000313" key="1">
    <source>
        <dbReference type="EMBL" id="ARI79095.1"/>
    </source>
</evidence>
<sequence length="71" mass="8111">MEGDTVRDSIKPIFPVTEELLELVDLLNQISDSQEDQVIPQTMTVLNRVYAQGIMEGYQKAMEKNATKKIR</sequence>
<dbReference type="STRING" id="402384.HM131_02885"/>
<proteinExistence type="predicted"/>
<dbReference type="KEGG" id="hmn:HM131_02885"/>
<evidence type="ECO:0000313" key="2">
    <source>
        <dbReference type="Proteomes" id="UP000192527"/>
    </source>
</evidence>
<protein>
    <submittedName>
        <fullName evidence="1">Uncharacterized protein</fullName>
    </submittedName>
</protein>
<gene>
    <name evidence="1" type="ORF">HM131_02885</name>
</gene>
<keyword evidence="2" id="KW-1185">Reference proteome</keyword>
<dbReference type="AlphaFoldDB" id="A0A1W6A0E6"/>
<accession>A0A1W6A0E6</accession>
<name>A0A1W6A0E6_9BACI</name>
<dbReference type="EMBL" id="CP020772">
    <property type="protein sequence ID" value="ARI79095.1"/>
    <property type="molecule type" value="Genomic_DNA"/>
</dbReference>
<dbReference type="Proteomes" id="UP000192527">
    <property type="component" value="Chromosome"/>
</dbReference>
<organism evidence="1 2">
    <name type="scientific">Halobacillus mangrovi</name>
    <dbReference type="NCBI Taxonomy" id="402384"/>
    <lineage>
        <taxon>Bacteria</taxon>
        <taxon>Bacillati</taxon>
        <taxon>Bacillota</taxon>
        <taxon>Bacilli</taxon>
        <taxon>Bacillales</taxon>
        <taxon>Bacillaceae</taxon>
        <taxon>Halobacillus</taxon>
    </lineage>
</organism>